<evidence type="ECO:0000313" key="1">
    <source>
        <dbReference type="EMBL" id="ELU36888.1"/>
    </source>
</evidence>
<proteinExistence type="predicted"/>
<dbReference type="OrthoDB" id="9970474at2759"/>
<keyword evidence="2" id="KW-1185">Reference proteome</keyword>
<comment type="caution">
    <text evidence="1">The sequence shown here is derived from an EMBL/GenBank/DDBJ whole genome shotgun (WGS) entry which is preliminary data.</text>
</comment>
<name>L8WJA0_THACA</name>
<dbReference type="HOGENOM" id="CLU_050866_0_0_1"/>
<organism evidence="1 2">
    <name type="scientific">Thanatephorus cucumeris (strain AG1-IA)</name>
    <name type="common">Rice sheath blight fungus</name>
    <name type="synonym">Rhizoctonia solani</name>
    <dbReference type="NCBI Taxonomy" id="983506"/>
    <lineage>
        <taxon>Eukaryota</taxon>
        <taxon>Fungi</taxon>
        <taxon>Dikarya</taxon>
        <taxon>Basidiomycota</taxon>
        <taxon>Agaricomycotina</taxon>
        <taxon>Agaricomycetes</taxon>
        <taxon>Cantharellales</taxon>
        <taxon>Ceratobasidiaceae</taxon>
        <taxon>Rhizoctonia</taxon>
        <taxon>Rhizoctonia solani AG-1</taxon>
    </lineage>
</organism>
<dbReference type="STRING" id="983506.L8WJA0"/>
<dbReference type="AlphaFoldDB" id="L8WJA0"/>
<dbReference type="OMA" id="MECNEYS"/>
<gene>
    <name evidence="1" type="ORF">AG1IA_09080</name>
</gene>
<reference evidence="1 2" key="1">
    <citation type="journal article" date="2013" name="Nat. Commun.">
        <title>The evolution and pathogenic mechanisms of the rice sheath blight pathogen.</title>
        <authorList>
            <person name="Zheng A."/>
            <person name="Lin R."/>
            <person name="Xu L."/>
            <person name="Qin P."/>
            <person name="Tang C."/>
            <person name="Ai P."/>
            <person name="Zhang D."/>
            <person name="Liu Y."/>
            <person name="Sun Z."/>
            <person name="Feng H."/>
            <person name="Wang Y."/>
            <person name="Chen Y."/>
            <person name="Liang X."/>
            <person name="Fu R."/>
            <person name="Li Q."/>
            <person name="Zhang J."/>
            <person name="Yu X."/>
            <person name="Xie Z."/>
            <person name="Ding L."/>
            <person name="Guan P."/>
            <person name="Tang J."/>
            <person name="Liang Y."/>
            <person name="Wang S."/>
            <person name="Deng Q."/>
            <person name="Li S."/>
            <person name="Zhu J."/>
            <person name="Wang L."/>
            <person name="Liu H."/>
            <person name="Li P."/>
        </authorList>
    </citation>
    <scope>NUCLEOTIDE SEQUENCE [LARGE SCALE GENOMIC DNA]</scope>
    <source>
        <strain evidence="2">AG-1 IA</strain>
    </source>
</reference>
<dbReference type="EMBL" id="AFRT01003007">
    <property type="protein sequence ID" value="ELU36888.1"/>
    <property type="molecule type" value="Genomic_DNA"/>
</dbReference>
<dbReference type="Proteomes" id="UP000011668">
    <property type="component" value="Unassembled WGS sequence"/>
</dbReference>
<dbReference type="PANTHER" id="PTHR40518">
    <property type="entry name" value="ACETOACETATE DECARBOXYLASE"/>
    <property type="match status" value="1"/>
</dbReference>
<dbReference type="PANTHER" id="PTHR40518:SF1">
    <property type="entry name" value="ACETOACETATE DECARBOXYLASE"/>
    <property type="match status" value="1"/>
</dbReference>
<sequence>MSEDNTATVIPTSKPIPDGVTESLPPWTLQAEAWWILPTIPLPWHAKELPRGALDTGEIDKFQELQATFQGGLGTIQLIRYHSSPVGPYDELLYVPGQMNYKIGGSSMSGLSITRIYVSSFASVVNATGCIIYLLLNRRAGNIPKHLAKFEFTPETPSDPLSPTVISVYPSLSDSPTPDFSPDPIFRTRVVPSRYLPKFPLNLSRIPRAILDARLIQPPLTDPVGTEKWCMVNPGYAGQAQVMYPEPGLERGRYGDGTGFPDLQPMSIGLWWPKVEIQFPLAEILDPTSNESKKTK</sequence>
<evidence type="ECO:0000313" key="2">
    <source>
        <dbReference type="Proteomes" id="UP000011668"/>
    </source>
</evidence>
<accession>L8WJA0</accession>
<protein>
    <submittedName>
        <fullName evidence="1">Uncharacterized protein</fullName>
    </submittedName>
</protein>